<accession>A0A1G9XHQ0</accession>
<protein>
    <submittedName>
        <fullName evidence="2">Cupin-like domain-containing protein</fullName>
    </submittedName>
</protein>
<dbReference type="PROSITE" id="PS51184">
    <property type="entry name" value="JMJC"/>
    <property type="match status" value="1"/>
</dbReference>
<dbReference type="InterPro" id="IPR003347">
    <property type="entry name" value="JmjC_dom"/>
</dbReference>
<dbReference type="Gene3D" id="2.60.120.650">
    <property type="entry name" value="Cupin"/>
    <property type="match status" value="1"/>
</dbReference>
<sequence>MKLHPVDVVENISGEEFREKYLKPHRPVILRGITEKWPAFEKWRLDYFKKLAGNIEVPLYDNSKPTPTSKLNQPDKVMKFGEYLDLIASGPVDLRMFLFNIFDHIPDLCNDFTFPEHLMKGFLKKYPMMFFGGAGSIVYLHYDMDLSNVFLTQFHGRKRVILFDQKYSKHLYRMPYGILSYVDPENPDYEKHPAMKYLEGYDCVMEHGDMLYIPSGVWHYMNYLEGGYALAVRAWDPSLSTRAEGIFNITAMRTFDDVMKKNFGPRWWNYKSRKAEEYANQIVVSNGGKGRVLEPA</sequence>
<reference evidence="2 3" key="1">
    <citation type="submission" date="2016-10" db="EMBL/GenBank/DDBJ databases">
        <authorList>
            <person name="de Groot N.N."/>
        </authorList>
    </citation>
    <scope>NUCLEOTIDE SEQUENCE [LARGE SCALE GENOMIC DNA]</scope>
    <source>
        <strain evidence="2 3">DSM 21668</strain>
    </source>
</reference>
<dbReference type="PANTHER" id="PTHR12461:SF105">
    <property type="entry name" value="HYPOXIA-INDUCIBLE FACTOR 1-ALPHA INHIBITOR"/>
    <property type="match status" value="1"/>
</dbReference>
<keyword evidence="3" id="KW-1185">Reference proteome</keyword>
<proteinExistence type="predicted"/>
<evidence type="ECO:0000313" key="2">
    <source>
        <dbReference type="EMBL" id="SDM96278.1"/>
    </source>
</evidence>
<dbReference type="RefSeq" id="WP_143011199.1">
    <property type="nucleotide sequence ID" value="NZ_FNGS01000011.1"/>
</dbReference>
<dbReference type="EMBL" id="FNGS01000011">
    <property type="protein sequence ID" value="SDM96278.1"/>
    <property type="molecule type" value="Genomic_DNA"/>
</dbReference>
<dbReference type="STRING" id="563176.SAMN04488090_4623"/>
<dbReference type="AlphaFoldDB" id="A0A1G9XHQ0"/>
<dbReference type="SUPFAM" id="SSF51197">
    <property type="entry name" value="Clavaminate synthase-like"/>
    <property type="match status" value="1"/>
</dbReference>
<name>A0A1G9XHQ0_9BACT</name>
<organism evidence="2 3">
    <name type="scientific">Siphonobacter aquaeclarae</name>
    <dbReference type="NCBI Taxonomy" id="563176"/>
    <lineage>
        <taxon>Bacteria</taxon>
        <taxon>Pseudomonadati</taxon>
        <taxon>Bacteroidota</taxon>
        <taxon>Cytophagia</taxon>
        <taxon>Cytophagales</taxon>
        <taxon>Cytophagaceae</taxon>
        <taxon>Siphonobacter</taxon>
    </lineage>
</organism>
<feature type="domain" description="JmjC" evidence="1">
    <location>
        <begin position="79"/>
        <end position="280"/>
    </location>
</feature>
<dbReference type="SMART" id="SM00558">
    <property type="entry name" value="JmjC"/>
    <property type="match status" value="1"/>
</dbReference>
<dbReference type="InterPro" id="IPR041667">
    <property type="entry name" value="Cupin_8"/>
</dbReference>
<dbReference type="Proteomes" id="UP000198901">
    <property type="component" value="Unassembled WGS sequence"/>
</dbReference>
<evidence type="ECO:0000259" key="1">
    <source>
        <dbReference type="PROSITE" id="PS51184"/>
    </source>
</evidence>
<dbReference type="Pfam" id="PF13621">
    <property type="entry name" value="Cupin_8"/>
    <property type="match status" value="1"/>
</dbReference>
<gene>
    <name evidence="2" type="ORF">SAMN04488090_4623</name>
</gene>
<dbReference type="PANTHER" id="PTHR12461">
    <property type="entry name" value="HYPOXIA-INDUCIBLE FACTOR 1 ALPHA INHIBITOR-RELATED"/>
    <property type="match status" value="1"/>
</dbReference>
<evidence type="ECO:0000313" key="3">
    <source>
        <dbReference type="Proteomes" id="UP000198901"/>
    </source>
</evidence>
<dbReference type="OrthoDB" id="2942327at2"/>